<organism evidence="2 3">
    <name type="scientific">Magnetofaba australis IT-1</name>
    <dbReference type="NCBI Taxonomy" id="1434232"/>
    <lineage>
        <taxon>Bacteria</taxon>
        <taxon>Pseudomonadati</taxon>
        <taxon>Pseudomonadota</taxon>
        <taxon>Magnetococcia</taxon>
        <taxon>Magnetococcales</taxon>
        <taxon>Magnetococcaceae</taxon>
        <taxon>Magnetofaba</taxon>
    </lineage>
</organism>
<dbReference type="AlphaFoldDB" id="A0A1Y2KAG1"/>
<evidence type="ECO:0000256" key="1">
    <source>
        <dbReference type="SAM" id="MobiDB-lite"/>
    </source>
</evidence>
<feature type="compositionally biased region" description="Low complexity" evidence="1">
    <location>
        <begin position="308"/>
        <end position="327"/>
    </location>
</feature>
<proteinExistence type="predicted"/>
<comment type="caution">
    <text evidence="2">The sequence shown here is derived from an EMBL/GenBank/DDBJ whole genome shotgun (WGS) entry which is preliminary data.</text>
</comment>
<feature type="compositionally biased region" description="Low complexity" evidence="1">
    <location>
        <begin position="357"/>
        <end position="369"/>
    </location>
</feature>
<feature type="region of interest" description="Disordered" evidence="1">
    <location>
        <begin position="110"/>
        <end position="202"/>
    </location>
</feature>
<feature type="region of interest" description="Disordered" evidence="1">
    <location>
        <begin position="1"/>
        <end position="31"/>
    </location>
</feature>
<dbReference type="EMBL" id="LVJN01000004">
    <property type="protein sequence ID" value="OSM08620.1"/>
    <property type="molecule type" value="Genomic_DNA"/>
</dbReference>
<dbReference type="Proteomes" id="UP000194003">
    <property type="component" value="Unassembled WGS sequence"/>
</dbReference>
<reference evidence="2 3" key="1">
    <citation type="journal article" date="2016" name="BMC Genomics">
        <title>Combined genomic and structural analyses of a cultured magnetotactic bacterium reveals its niche adaptation to a dynamic environment.</title>
        <authorList>
            <person name="Araujo A.C."/>
            <person name="Morillo V."/>
            <person name="Cypriano J."/>
            <person name="Teixeira L.C."/>
            <person name="Leao P."/>
            <person name="Lyra S."/>
            <person name="Almeida L.G."/>
            <person name="Bazylinski D.A."/>
            <person name="Vasconcellos A.T."/>
            <person name="Abreu F."/>
            <person name="Lins U."/>
        </authorList>
    </citation>
    <scope>NUCLEOTIDE SEQUENCE [LARGE SCALE GENOMIC DNA]</scope>
    <source>
        <strain evidence="2 3">IT-1</strain>
    </source>
</reference>
<name>A0A1Y2KAG1_9PROT</name>
<protein>
    <submittedName>
        <fullName evidence="2">Uncharacterized protein</fullName>
    </submittedName>
</protein>
<feature type="region of interest" description="Disordered" evidence="1">
    <location>
        <begin position="298"/>
        <end position="421"/>
    </location>
</feature>
<evidence type="ECO:0000313" key="2">
    <source>
        <dbReference type="EMBL" id="OSM08620.1"/>
    </source>
</evidence>
<feature type="compositionally biased region" description="Polar residues" evidence="1">
    <location>
        <begin position="16"/>
        <end position="31"/>
    </location>
</feature>
<gene>
    <name evidence="2" type="ORF">MAIT1_02772</name>
</gene>
<keyword evidence="3" id="KW-1185">Reference proteome</keyword>
<dbReference type="STRING" id="1434232.MAIT1_02772"/>
<feature type="compositionally biased region" description="Low complexity" evidence="1">
    <location>
        <begin position="110"/>
        <end position="129"/>
    </location>
</feature>
<sequence>MFISSYCDASEHSTKDFTMSGNGDSSPPQAESLEWSQQADALNRALAEWIQSQSHQWFQALAEQIGGNLRKISQHAPQSMDVDAVTTLVEQEGTRFVDALCHAVSAQLLPSKSAPSPSPQSAPIAEASEIGAGEPVVRRAKRSSWSPPPEPKKVAADAPSIPLPDADDPPGEMLAAPSSDPALQAPDDTRPASMPTPQQEAAPLSAMETGMLKLLAFLQPKIADCNTQLAEQFSHDVAWLSNKLRGGAPITDSEVIRVVSAMAKTLSNLKSQGFVNAEDLSGMDVGFLKLARILQSSSPHKPGLGTDQQVAQPPVQAQQSPQEQPKPILAQRARNSMHAKESSKTRINVAKPPAVMPTEPEAAAEQTPAGHEVDRREEIESAAPPVADRPQSAGGGVQSRPPRDSSDDPAFYSALNQFFKR</sequence>
<accession>A0A1Y2KAG1</accession>
<evidence type="ECO:0000313" key="3">
    <source>
        <dbReference type="Proteomes" id="UP000194003"/>
    </source>
</evidence>